<dbReference type="SUPFAM" id="SSF56300">
    <property type="entry name" value="Metallo-dependent phosphatases"/>
    <property type="match status" value="1"/>
</dbReference>
<dbReference type="HOGENOM" id="CLU_1315110_0_0_1"/>
<dbReference type="Gene3D" id="3.60.21.10">
    <property type="match status" value="1"/>
</dbReference>
<name>A0A0C2T2L3_AMAMK</name>
<dbReference type="InterPro" id="IPR029052">
    <property type="entry name" value="Metallo-depent_PP-like"/>
</dbReference>
<evidence type="ECO:0000313" key="2">
    <source>
        <dbReference type="EMBL" id="KIL60719.1"/>
    </source>
</evidence>
<reference evidence="2 3" key="1">
    <citation type="submission" date="2014-04" db="EMBL/GenBank/DDBJ databases">
        <title>Evolutionary Origins and Diversification of the Mycorrhizal Mutualists.</title>
        <authorList>
            <consortium name="DOE Joint Genome Institute"/>
            <consortium name="Mycorrhizal Genomics Consortium"/>
            <person name="Kohler A."/>
            <person name="Kuo A."/>
            <person name="Nagy L.G."/>
            <person name="Floudas D."/>
            <person name="Copeland A."/>
            <person name="Barry K.W."/>
            <person name="Cichocki N."/>
            <person name="Veneault-Fourrey C."/>
            <person name="LaButti K."/>
            <person name="Lindquist E.A."/>
            <person name="Lipzen A."/>
            <person name="Lundell T."/>
            <person name="Morin E."/>
            <person name="Murat C."/>
            <person name="Riley R."/>
            <person name="Ohm R."/>
            <person name="Sun H."/>
            <person name="Tunlid A."/>
            <person name="Henrissat B."/>
            <person name="Grigoriev I.V."/>
            <person name="Hibbett D.S."/>
            <person name="Martin F."/>
        </authorList>
    </citation>
    <scope>NUCLEOTIDE SEQUENCE [LARGE SCALE GENOMIC DNA]</scope>
    <source>
        <strain evidence="2 3">Koide BX008</strain>
    </source>
</reference>
<sequence length="209" mass="23325">MPSAESGGLGNFWYSFDHGMVHYIQIDTGGSGSWFGWTLMNRAAARMKIVVLLGATEIPSWFGDRMTWHPLTGRRRHGLLLRDIVCDTSARRTTAPISEDCRHVFEPLFLQYSVNLVLSGHVQYQRNAPIRYTDADPNELNNPSSPWIPPKTYGWSKLTFHNCTHLTHEFVASANGTVLDTATQRSCHGSGDPAVLVFISLFGSPPLNH</sequence>
<dbReference type="EMBL" id="KN818294">
    <property type="protein sequence ID" value="KIL60719.1"/>
    <property type="molecule type" value="Genomic_DNA"/>
</dbReference>
<protein>
    <recommendedName>
        <fullName evidence="1">Purple acid phosphatase C-terminal domain-containing protein</fullName>
    </recommendedName>
</protein>
<dbReference type="Pfam" id="PF14008">
    <property type="entry name" value="Metallophos_C"/>
    <property type="match status" value="1"/>
</dbReference>
<gene>
    <name evidence="2" type="ORF">M378DRAFT_910226</name>
</gene>
<evidence type="ECO:0000313" key="3">
    <source>
        <dbReference type="Proteomes" id="UP000054549"/>
    </source>
</evidence>
<proteinExistence type="predicted"/>
<evidence type="ECO:0000259" key="1">
    <source>
        <dbReference type="Pfam" id="PF14008"/>
    </source>
</evidence>
<dbReference type="Proteomes" id="UP000054549">
    <property type="component" value="Unassembled WGS sequence"/>
</dbReference>
<accession>A0A0C2T2L3</accession>
<keyword evidence="3" id="KW-1185">Reference proteome</keyword>
<organism evidence="2 3">
    <name type="scientific">Amanita muscaria (strain Koide BX008)</name>
    <dbReference type="NCBI Taxonomy" id="946122"/>
    <lineage>
        <taxon>Eukaryota</taxon>
        <taxon>Fungi</taxon>
        <taxon>Dikarya</taxon>
        <taxon>Basidiomycota</taxon>
        <taxon>Agaricomycotina</taxon>
        <taxon>Agaricomycetes</taxon>
        <taxon>Agaricomycetidae</taxon>
        <taxon>Agaricales</taxon>
        <taxon>Pluteineae</taxon>
        <taxon>Amanitaceae</taxon>
        <taxon>Amanita</taxon>
    </lineage>
</organism>
<dbReference type="OrthoDB" id="45007at2759"/>
<dbReference type="InterPro" id="IPR025733">
    <property type="entry name" value="PAPs_C"/>
</dbReference>
<feature type="domain" description="Purple acid phosphatase C-terminal" evidence="1">
    <location>
        <begin position="145"/>
        <end position="181"/>
    </location>
</feature>
<dbReference type="AlphaFoldDB" id="A0A0C2T2L3"/>
<dbReference type="STRING" id="946122.A0A0C2T2L3"/>
<dbReference type="InParanoid" id="A0A0C2T2L3"/>